<dbReference type="KEGG" id="paby:Ga0080574_TMP5089"/>
<evidence type="ECO:0000313" key="1">
    <source>
        <dbReference type="EMBL" id="APZ55371.1"/>
    </source>
</evidence>
<keyword evidence="2" id="KW-1185">Reference proteome</keyword>
<dbReference type="RefSeq" id="WP_076706315.1">
    <property type="nucleotide sequence ID" value="NZ_CP015096.1"/>
</dbReference>
<keyword evidence="1" id="KW-0614">Plasmid</keyword>
<geneLocation type="plasmid" evidence="2">
    <name>ppaby8</name>
</geneLocation>
<sequence length="184" mass="20551">MVRTPKKKISKKITDLRTRLWPDLSPDDLWHRNVYDGFTSVPRTMPLIMNIIDDLAPGSKRTSMTYLALWGQAFDEMYVSLQNADELAFHSGYTGQRAVRSWKERMRELAKLGFIRIAAGTAGEFSHAVILNPHFAIRRLHAAGTPGLTAAAYNALVERGIAIGAEDMNVPLPEEREEAAEAAK</sequence>
<name>A0A1P8V158_9RHOB</name>
<protein>
    <submittedName>
        <fullName evidence="1">Uncharacterized protein</fullName>
    </submittedName>
</protein>
<reference evidence="1 2" key="1">
    <citation type="submission" date="2016-04" db="EMBL/GenBank/DDBJ databases">
        <title>Deep-sea bacteria in the southern Pacific.</title>
        <authorList>
            <person name="Tang K."/>
        </authorList>
    </citation>
    <scope>NUCLEOTIDE SEQUENCE [LARGE SCALE GENOMIC DNA]</scope>
    <source>
        <strain evidence="1 2">JLT2014</strain>
        <plasmid evidence="2">ppaby8</plasmid>
    </source>
</reference>
<evidence type="ECO:0000313" key="2">
    <source>
        <dbReference type="Proteomes" id="UP000187059"/>
    </source>
</evidence>
<accession>A0A1P8V158</accession>
<organism evidence="1 2">
    <name type="scientific">Salipiger abyssi</name>
    <dbReference type="NCBI Taxonomy" id="1250539"/>
    <lineage>
        <taxon>Bacteria</taxon>
        <taxon>Pseudomonadati</taxon>
        <taxon>Pseudomonadota</taxon>
        <taxon>Alphaproteobacteria</taxon>
        <taxon>Rhodobacterales</taxon>
        <taxon>Roseobacteraceae</taxon>
        <taxon>Salipiger</taxon>
    </lineage>
</organism>
<dbReference type="AlphaFoldDB" id="A0A1P8V158"/>
<dbReference type="EMBL" id="CP015096">
    <property type="protein sequence ID" value="APZ55371.1"/>
    <property type="molecule type" value="Genomic_DNA"/>
</dbReference>
<gene>
    <name evidence="1" type="ORF">Ga0080574_TMP5089</name>
</gene>
<dbReference type="Proteomes" id="UP000187059">
    <property type="component" value="Plasmid pPABY8"/>
</dbReference>
<proteinExistence type="predicted"/>